<dbReference type="Gramene" id="ONI13511">
    <property type="protein sequence ID" value="ONI13511"/>
    <property type="gene ID" value="PRUPE_4G227000"/>
</dbReference>
<evidence type="ECO:0000256" key="4">
    <source>
        <dbReference type="ARBA" id="ARBA00023027"/>
    </source>
</evidence>
<keyword evidence="4" id="KW-0520">NAD</keyword>
<dbReference type="GO" id="GO:0006952">
    <property type="term" value="P:defense response"/>
    <property type="evidence" value="ECO:0007669"/>
    <property type="project" value="UniProtKB-KW"/>
</dbReference>
<organism evidence="6 7">
    <name type="scientific">Prunus persica</name>
    <name type="common">Peach</name>
    <name type="synonym">Amygdalus persica</name>
    <dbReference type="NCBI Taxonomy" id="3760"/>
    <lineage>
        <taxon>Eukaryota</taxon>
        <taxon>Viridiplantae</taxon>
        <taxon>Streptophyta</taxon>
        <taxon>Embryophyta</taxon>
        <taxon>Tracheophyta</taxon>
        <taxon>Spermatophyta</taxon>
        <taxon>Magnoliopsida</taxon>
        <taxon>eudicotyledons</taxon>
        <taxon>Gunneridae</taxon>
        <taxon>Pentapetalae</taxon>
        <taxon>rosids</taxon>
        <taxon>fabids</taxon>
        <taxon>Rosales</taxon>
        <taxon>Rosaceae</taxon>
        <taxon>Amygdaloideae</taxon>
        <taxon>Amygdaleae</taxon>
        <taxon>Prunus</taxon>
    </lineage>
</organism>
<dbReference type="InterPro" id="IPR036390">
    <property type="entry name" value="WH_DNA-bd_sf"/>
</dbReference>
<dbReference type="AlphaFoldDB" id="A0A251PPK9"/>
<dbReference type="EMBL" id="CM007654">
    <property type="protein sequence ID" value="ONI13511.1"/>
    <property type="molecule type" value="Genomic_DNA"/>
</dbReference>
<dbReference type="InterPro" id="IPR002182">
    <property type="entry name" value="NB-ARC"/>
</dbReference>
<dbReference type="SMART" id="SM00255">
    <property type="entry name" value="TIR"/>
    <property type="match status" value="1"/>
</dbReference>
<dbReference type="PROSITE" id="PS50104">
    <property type="entry name" value="TIR"/>
    <property type="match status" value="1"/>
</dbReference>
<accession>A0A251PPK9</accession>
<dbReference type="SUPFAM" id="SSF52200">
    <property type="entry name" value="Toll/Interleukin receptor TIR domain"/>
    <property type="match status" value="1"/>
</dbReference>
<dbReference type="Pfam" id="PF23282">
    <property type="entry name" value="WHD_ROQ1"/>
    <property type="match status" value="1"/>
</dbReference>
<dbReference type="GO" id="GO:0043531">
    <property type="term" value="F:ADP binding"/>
    <property type="evidence" value="ECO:0007669"/>
    <property type="project" value="InterPro"/>
</dbReference>
<feature type="domain" description="TIR" evidence="5">
    <location>
        <begin position="12"/>
        <end position="180"/>
    </location>
</feature>
<sequence length="557" mass="63472">MASSASSTPTIWTHDAFLSFRGEDTRTSFTDHLYLALIQKGIRTFRDEENLKRGKSIGPVLLKAIEESRFAVVILSEDYASSGWCLDELAHIIVECKKEKEREIFPVFYHIKPSEVRNQTGNFSQAFAKHEENFKGNMEKVDKWRKALGEIADIRGWVLDKDSKEAEVTQAIAEKISTILHCIPSFSEDLIGMGPRIEKMESLLDLKERDDVRTIGIWGMRGIGKTTLAELVYNKIRNQFQTSHFLPDVRKESEKQGLISLQNVLFEKLLRGSGDDIHNVHMGMSSLKRQLHTKKVLIVLDDVDHQKQIQALVGNDWLGRGSRVIITTRNEQLLKVYGAHHIFEVEKLNDEEAFQLFSKKAFKKGHEMADDYTKLSKGFAKYSNGLPLALEVLGGAFKFAKLKEYPDDKDIFPALQISYDGLEEIEKQIFLDIACFFKGEDHNRVGKIVDACHFHPTIGIRVLQDKCLVKINKGNRLWMHDLLQQMGWRIVHGESFEPGKCSRLWGRNNFGWLLLKENLEIILAGRINSNKVNPAAEADCFASSGKGRSVGKLTRRR</sequence>
<dbReference type="InterPro" id="IPR044974">
    <property type="entry name" value="Disease_R_plants"/>
</dbReference>
<dbReference type="Pfam" id="PF00931">
    <property type="entry name" value="NB-ARC"/>
    <property type="match status" value="1"/>
</dbReference>
<dbReference type="Gene3D" id="1.10.8.430">
    <property type="entry name" value="Helical domain of apoptotic protease-activating factors"/>
    <property type="match status" value="1"/>
</dbReference>
<proteinExistence type="predicted"/>
<dbReference type="GO" id="GO:0007165">
    <property type="term" value="P:signal transduction"/>
    <property type="evidence" value="ECO:0007669"/>
    <property type="project" value="InterPro"/>
</dbReference>
<dbReference type="SUPFAM" id="SSF46785">
    <property type="entry name" value="Winged helix' DNA-binding domain"/>
    <property type="match status" value="1"/>
</dbReference>
<dbReference type="PRINTS" id="PR00364">
    <property type="entry name" value="DISEASERSIST"/>
</dbReference>
<name>A0A251PPK9_PRUPE</name>
<protein>
    <recommendedName>
        <fullName evidence="5">TIR domain-containing protein</fullName>
    </recommendedName>
</protein>
<evidence type="ECO:0000259" key="5">
    <source>
        <dbReference type="PROSITE" id="PS50104"/>
    </source>
</evidence>
<keyword evidence="3" id="KW-0611">Plant defense</keyword>
<dbReference type="InterPro" id="IPR042197">
    <property type="entry name" value="Apaf_helical"/>
</dbReference>
<evidence type="ECO:0000256" key="1">
    <source>
        <dbReference type="ARBA" id="ARBA00022614"/>
    </source>
</evidence>
<dbReference type="InterPro" id="IPR035897">
    <property type="entry name" value="Toll_tir_struct_dom_sf"/>
</dbReference>
<dbReference type="eggNOG" id="ENOG502R41B">
    <property type="taxonomic scope" value="Eukaryota"/>
</dbReference>
<evidence type="ECO:0000313" key="7">
    <source>
        <dbReference type="Proteomes" id="UP000006882"/>
    </source>
</evidence>
<dbReference type="InterPro" id="IPR000157">
    <property type="entry name" value="TIR_dom"/>
</dbReference>
<dbReference type="InterPro" id="IPR058192">
    <property type="entry name" value="WHD_ROQ1-like"/>
</dbReference>
<dbReference type="FunFam" id="3.40.50.10140:FF:000007">
    <property type="entry name" value="Disease resistance protein (TIR-NBS-LRR class)"/>
    <property type="match status" value="1"/>
</dbReference>
<evidence type="ECO:0000256" key="3">
    <source>
        <dbReference type="ARBA" id="ARBA00022821"/>
    </source>
</evidence>
<reference evidence="6 7" key="1">
    <citation type="journal article" date="2013" name="Nat. Genet.">
        <title>The high-quality draft genome of peach (Prunus persica) identifies unique patterns of genetic diversity, domestication and genome evolution.</title>
        <authorList>
            <consortium name="International Peach Genome Initiative"/>
            <person name="Verde I."/>
            <person name="Abbott A.G."/>
            <person name="Scalabrin S."/>
            <person name="Jung S."/>
            <person name="Shu S."/>
            <person name="Marroni F."/>
            <person name="Zhebentyayeva T."/>
            <person name="Dettori M.T."/>
            <person name="Grimwood J."/>
            <person name="Cattonaro F."/>
            <person name="Zuccolo A."/>
            <person name="Rossini L."/>
            <person name="Jenkins J."/>
            <person name="Vendramin E."/>
            <person name="Meisel L.A."/>
            <person name="Decroocq V."/>
            <person name="Sosinski B."/>
            <person name="Prochnik S."/>
            <person name="Mitros T."/>
            <person name="Policriti A."/>
            <person name="Cipriani G."/>
            <person name="Dondini L."/>
            <person name="Ficklin S."/>
            <person name="Goodstein D.M."/>
            <person name="Xuan P."/>
            <person name="Del Fabbro C."/>
            <person name="Aramini V."/>
            <person name="Copetti D."/>
            <person name="Gonzalez S."/>
            <person name="Horner D.S."/>
            <person name="Falchi R."/>
            <person name="Lucas S."/>
            <person name="Mica E."/>
            <person name="Maldonado J."/>
            <person name="Lazzari B."/>
            <person name="Bielenberg D."/>
            <person name="Pirona R."/>
            <person name="Miculan M."/>
            <person name="Barakat A."/>
            <person name="Testolin R."/>
            <person name="Stella A."/>
            <person name="Tartarini S."/>
            <person name="Tonutti P."/>
            <person name="Arus P."/>
            <person name="Orellana A."/>
            <person name="Wells C."/>
            <person name="Main D."/>
            <person name="Vizzotto G."/>
            <person name="Silva H."/>
            <person name="Salamini F."/>
            <person name="Schmutz J."/>
            <person name="Morgante M."/>
            <person name="Rokhsar D.S."/>
        </authorList>
    </citation>
    <scope>NUCLEOTIDE SEQUENCE [LARGE SCALE GENOMIC DNA]</scope>
    <source>
        <strain evidence="7">cv. Nemared</strain>
    </source>
</reference>
<dbReference type="PANTHER" id="PTHR11017">
    <property type="entry name" value="LEUCINE-RICH REPEAT-CONTAINING PROTEIN"/>
    <property type="match status" value="1"/>
</dbReference>
<dbReference type="InterPro" id="IPR027417">
    <property type="entry name" value="P-loop_NTPase"/>
</dbReference>
<dbReference type="Gene3D" id="3.40.50.10140">
    <property type="entry name" value="Toll/interleukin-1 receptor homology (TIR) domain"/>
    <property type="match status" value="1"/>
</dbReference>
<dbReference type="PANTHER" id="PTHR11017:SF559">
    <property type="entry name" value="DISEASE RESISTANCE PROTEIN CHL1"/>
    <property type="match status" value="1"/>
</dbReference>
<dbReference type="Proteomes" id="UP000006882">
    <property type="component" value="Chromosome G4"/>
</dbReference>
<keyword evidence="1" id="KW-0433">Leucine-rich repeat</keyword>
<dbReference type="Pfam" id="PF01582">
    <property type="entry name" value="TIR"/>
    <property type="match status" value="1"/>
</dbReference>
<evidence type="ECO:0000256" key="2">
    <source>
        <dbReference type="ARBA" id="ARBA00022737"/>
    </source>
</evidence>
<keyword evidence="7" id="KW-1185">Reference proteome</keyword>
<gene>
    <name evidence="6" type="ORF">PRUPE_4G227000</name>
</gene>
<dbReference type="Gene3D" id="3.40.50.300">
    <property type="entry name" value="P-loop containing nucleotide triphosphate hydrolases"/>
    <property type="match status" value="1"/>
</dbReference>
<dbReference type="SUPFAM" id="SSF52540">
    <property type="entry name" value="P-loop containing nucleoside triphosphate hydrolases"/>
    <property type="match status" value="1"/>
</dbReference>
<keyword evidence="2" id="KW-0677">Repeat</keyword>
<evidence type="ECO:0000313" key="6">
    <source>
        <dbReference type="EMBL" id="ONI13511.1"/>
    </source>
</evidence>